<name>A0A193C5E0_AMYOR</name>
<evidence type="ECO:0000313" key="3">
    <source>
        <dbReference type="Proteomes" id="UP000093695"/>
    </source>
</evidence>
<protein>
    <submittedName>
        <fullName evidence="2">Oxygenase</fullName>
    </submittedName>
</protein>
<dbReference type="Pfam" id="PF17885">
    <property type="entry name" value="Smoa_sbd"/>
    <property type="match status" value="1"/>
</dbReference>
<dbReference type="Gene3D" id="3.50.50.60">
    <property type="entry name" value="FAD/NAD(P)-binding domain"/>
    <property type="match status" value="2"/>
</dbReference>
<reference evidence="2 3" key="1">
    <citation type="journal article" date="2015" name="Genome Announc.">
        <title>Draft Genome Sequence of Norvancomycin-Producing Strain Amycolatopsis orientalis CPCC200066.</title>
        <authorList>
            <person name="Lei X."/>
            <person name="Yuan F."/>
            <person name="Shi Y."/>
            <person name="Li X."/>
            <person name="Wang L."/>
            <person name="Hong B."/>
        </authorList>
    </citation>
    <scope>NUCLEOTIDE SEQUENCE [LARGE SCALE GENOMIC DNA]</scope>
    <source>
        <strain evidence="2 3">B-37</strain>
    </source>
</reference>
<dbReference type="Gene3D" id="3.30.9.40">
    <property type="match status" value="1"/>
</dbReference>
<gene>
    <name evidence="2" type="ORF">SD37_30855</name>
</gene>
<dbReference type="RefSeq" id="WP_044856029.1">
    <property type="nucleotide sequence ID" value="NZ_CP016174.1"/>
</dbReference>
<evidence type="ECO:0000259" key="1">
    <source>
        <dbReference type="Pfam" id="PF17885"/>
    </source>
</evidence>
<dbReference type="InterPro" id="IPR036188">
    <property type="entry name" value="FAD/NAD-bd_sf"/>
</dbReference>
<dbReference type="SUPFAM" id="SSF51905">
    <property type="entry name" value="FAD/NAD(P)-binding domain"/>
    <property type="match status" value="1"/>
</dbReference>
<proteinExistence type="predicted"/>
<dbReference type="eggNOG" id="COG0654">
    <property type="taxonomic scope" value="Bacteria"/>
</dbReference>
<dbReference type="PRINTS" id="PR00420">
    <property type="entry name" value="RNGMNOXGNASE"/>
</dbReference>
<dbReference type="EMBL" id="CP016174">
    <property type="protein sequence ID" value="ANN19583.1"/>
    <property type="molecule type" value="Genomic_DNA"/>
</dbReference>
<evidence type="ECO:0000313" key="2">
    <source>
        <dbReference type="EMBL" id="ANN19583.1"/>
    </source>
</evidence>
<dbReference type="InterPro" id="IPR041654">
    <property type="entry name" value="StyA_sbd"/>
</dbReference>
<dbReference type="AlphaFoldDB" id="A0A193C5E0"/>
<accession>A0A193C5E0</accession>
<organism evidence="2 3">
    <name type="scientific">Amycolatopsis orientalis</name>
    <name type="common">Nocardia orientalis</name>
    <dbReference type="NCBI Taxonomy" id="31958"/>
    <lineage>
        <taxon>Bacteria</taxon>
        <taxon>Bacillati</taxon>
        <taxon>Actinomycetota</taxon>
        <taxon>Actinomycetes</taxon>
        <taxon>Pseudonocardiales</taxon>
        <taxon>Pseudonocardiaceae</taxon>
        <taxon>Amycolatopsis</taxon>
    </lineage>
</organism>
<dbReference type="STRING" id="31958.SD37_30855"/>
<sequence>MRRIVVVGAGQAGLVLALGLQKHGYAVTVVTDRDAETIRDGRLISNQCVFHPALTRERALGINFWDGRAPEILGASFGLAGDTPEPAVSWQARFDHPAQSVDQRVKVSAWLTAFAERGGEVRIGKVTPDGLEEYAREFELVLVAAGRGPQFDGLFPRDDRRSPYREPQRTIGIMYLVSGRDEPLPVYPGLTFGLSQAGELFGLPILSVRGPVFGLGFFGVPGGPMDVWDDVTGPEEHFERAMALLRKQFPWVAESLADARPSGPLDSLRGRVLPIVRDPVGTLPSGAKVLAMGDTAVTNDPIAGQGANMAAHAAAVYERSILDHGDRPFDEAFQRRTFAEYWEKAQHATRLSNDLLAPPPDHVLATLEAAQTVPEVAHRFAGIFSDPADYAAWLTDEETALSYLASKGA</sequence>
<keyword evidence="3" id="KW-1185">Reference proteome</keyword>
<feature type="domain" description="Styrene monooxygenase StyA putative substrate binding" evidence="1">
    <location>
        <begin position="151"/>
        <end position="254"/>
    </location>
</feature>
<dbReference type="KEGG" id="aori:SD37_30855"/>
<dbReference type="Proteomes" id="UP000093695">
    <property type="component" value="Chromosome"/>
</dbReference>